<proteinExistence type="predicted"/>
<sequence>MNKKKKSVAVGIVILIGILMSVYEYYQPDVFDQATQVAYEEFEADFKDRYGKDPEGITVTSAVESSNSWMIAFATEDRSPETERIAEYEVTEDLSIQNSSWYVADQIKAYKNLVSAHNKGNKEAYLQSYSHILSSHSLQKLEEKFNMDRKEEHLLASREVKLINSNDKTAILLSEESHAFKQEFKYSLDSFVILNKENGQWKVLEKLPFKKTGRRDYDTSSDFDKTEEVIKKIEKTYDIAVERYEWAFEQS</sequence>
<protein>
    <submittedName>
        <fullName evidence="2">Uncharacterized protein</fullName>
    </submittedName>
</protein>
<evidence type="ECO:0000313" key="3">
    <source>
        <dbReference type="Proteomes" id="UP000035996"/>
    </source>
</evidence>
<keyword evidence="1" id="KW-1133">Transmembrane helix</keyword>
<feature type="transmembrane region" description="Helical" evidence="1">
    <location>
        <begin position="7"/>
        <end position="26"/>
    </location>
</feature>
<gene>
    <name evidence="2" type="ORF">AB986_01165</name>
</gene>
<dbReference type="EMBL" id="LELK01000001">
    <property type="protein sequence ID" value="KMM37972.1"/>
    <property type="molecule type" value="Genomic_DNA"/>
</dbReference>
<dbReference type="RefSeq" id="WP_048309056.1">
    <property type="nucleotide sequence ID" value="NZ_CP119526.1"/>
</dbReference>
<comment type="caution">
    <text evidence="2">The sequence shown here is derived from an EMBL/GenBank/DDBJ whole genome shotgun (WGS) entry which is preliminary data.</text>
</comment>
<evidence type="ECO:0000256" key="1">
    <source>
        <dbReference type="SAM" id="Phobius"/>
    </source>
</evidence>
<dbReference type="AlphaFoldDB" id="A0A0J6FUE3"/>
<evidence type="ECO:0000313" key="2">
    <source>
        <dbReference type="EMBL" id="KMM37972.1"/>
    </source>
</evidence>
<keyword evidence="1" id="KW-0472">Membrane</keyword>
<reference evidence="2" key="1">
    <citation type="submission" date="2015-06" db="EMBL/GenBank/DDBJ databases">
        <authorList>
            <person name="Liu B."/>
            <person name="Wang J."/>
            <person name="Zhu Y."/>
            <person name="Liu G."/>
            <person name="Chen Q."/>
            <person name="Zheng C."/>
            <person name="Che J."/>
            <person name="Ge C."/>
            <person name="Shi H."/>
            <person name="Pan Z."/>
            <person name="Liu X."/>
        </authorList>
    </citation>
    <scope>NUCLEOTIDE SEQUENCE [LARGE SCALE GENOMIC DNA]</scope>
    <source>
        <strain evidence="2">DSM 16346</strain>
    </source>
</reference>
<dbReference type="STRING" id="157733.AB986_01165"/>
<organism evidence="2 3">
    <name type="scientific">Guptibacillus hwajinpoensis</name>
    <dbReference type="NCBI Taxonomy" id="208199"/>
    <lineage>
        <taxon>Bacteria</taxon>
        <taxon>Bacillati</taxon>
        <taxon>Bacillota</taxon>
        <taxon>Bacilli</taxon>
        <taxon>Bacillales</taxon>
        <taxon>Guptibacillaceae</taxon>
        <taxon>Guptibacillus</taxon>
    </lineage>
</organism>
<name>A0A0J6FUE3_9BACL</name>
<keyword evidence="1" id="KW-0812">Transmembrane</keyword>
<dbReference type="Proteomes" id="UP000035996">
    <property type="component" value="Unassembled WGS sequence"/>
</dbReference>
<keyword evidence="3" id="KW-1185">Reference proteome</keyword>
<dbReference type="OrthoDB" id="9820223at2"/>
<accession>A0A0J6FUE3</accession>